<organism evidence="1 2">
    <name type="scientific">Parachaetomium inaequale</name>
    <dbReference type="NCBI Taxonomy" id="2588326"/>
    <lineage>
        <taxon>Eukaryota</taxon>
        <taxon>Fungi</taxon>
        <taxon>Dikarya</taxon>
        <taxon>Ascomycota</taxon>
        <taxon>Pezizomycotina</taxon>
        <taxon>Sordariomycetes</taxon>
        <taxon>Sordariomycetidae</taxon>
        <taxon>Sordariales</taxon>
        <taxon>Chaetomiaceae</taxon>
        <taxon>Parachaetomium</taxon>
    </lineage>
</organism>
<sequence length="81" mass="9443">TPDWATSWTREFRSSLAQYSQGMHGADRDLQHLAAEFIEKVIPPVLRPLRTGGQDIRPRLCQENLWAGNIRWIKRLERCVV</sequence>
<keyword evidence="2" id="KW-1185">Reference proteome</keyword>
<accession>A0AAN6SSI9</accession>
<evidence type="ECO:0000313" key="1">
    <source>
        <dbReference type="EMBL" id="KAK4040987.1"/>
    </source>
</evidence>
<evidence type="ECO:0000313" key="2">
    <source>
        <dbReference type="Proteomes" id="UP001303115"/>
    </source>
</evidence>
<dbReference type="AlphaFoldDB" id="A0AAN6SSI9"/>
<comment type="caution">
    <text evidence="1">The sequence shown here is derived from an EMBL/GenBank/DDBJ whole genome shotgun (WGS) entry which is preliminary data.</text>
</comment>
<name>A0AAN6SSI9_9PEZI</name>
<reference evidence="2" key="1">
    <citation type="journal article" date="2023" name="Mol. Phylogenet. Evol.">
        <title>Genome-scale phylogeny and comparative genomics of the fungal order Sordariales.</title>
        <authorList>
            <person name="Hensen N."/>
            <person name="Bonometti L."/>
            <person name="Westerberg I."/>
            <person name="Brannstrom I.O."/>
            <person name="Guillou S."/>
            <person name="Cros-Aarteil S."/>
            <person name="Calhoun S."/>
            <person name="Haridas S."/>
            <person name="Kuo A."/>
            <person name="Mondo S."/>
            <person name="Pangilinan J."/>
            <person name="Riley R."/>
            <person name="LaButti K."/>
            <person name="Andreopoulos B."/>
            <person name="Lipzen A."/>
            <person name="Chen C."/>
            <person name="Yan M."/>
            <person name="Daum C."/>
            <person name="Ng V."/>
            <person name="Clum A."/>
            <person name="Steindorff A."/>
            <person name="Ohm R.A."/>
            <person name="Martin F."/>
            <person name="Silar P."/>
            <person name="Natvig D.O."/>
            <person name="Lalanne C."/>
            <person name="Gautier V."/>
            <person name="Ament-Velasquez S.L."/>
            <person name="Kruys A."/>
            <person name="Hutchinson M.I."/>
            <person name="Powell A.J."/>
            <person name="Barry K."/>
            <person name="Miller A.N."/>
            <person name="Grigoriev I.V."/>
            <person name="Debuchy R."/>
            <person name="Gladieux P."/>
            <person name="Hiltunen Thoren M."/>
            <person name="Johannesson H."/>
        </authorList>
    </citation>
    <scope>NUCLEOTIDE SEQUENCE [LARGE SCALE GENOMIC DNA]</scope>
    <source>
        <strain evidence="2">CBS 284.82</strain>
    </source>
</reference>
<feature type="non-terminal residue" evidence="1">
    <location>
        <position position="1"/>
    </location>
</feature>
<protein>
    <submittedName>
        <fullName evidence="1">Uncharacterized protein</fullName>
    </submittedName>
</protein>
<proteinExistence type="predicted"/>
<gene>
    <name evidence="1" type="ORF">C8A01DRAFT_15220</name>
</gene>
<dbReference type="EMBL" id="MU854366">
    <property type="protein sequence ID" value="KAK4040987.1"/>
    <property type="molecule type" value="Genomic_DNA"/>
</dbReference>
<dbReference type="Proteomes" id="UP001303115">
    <property type="component" value="Unassembled WGS sequence"/>
</dbReference>